<dbReference type="SUPFAM" id="SSF50978">
    <property type="entry name" value="WD40 repeat-like"/>
    <property type="match status" value="1"/>
</dbReference>
<keyword evidence="5" id="KW-0804">Transcription</keyword>
<comment type="similarity">
    <text evidence="1">Belongs to the WD repeat ESC family.</text>
</comment>
<reference evidence="7 8" key="1">
    <citation type="journal article" date="2017" name="Environ. Microbiol.">
        <title>Decay of the glycolytic pathway and adaptation to intranuclear parasitism within Enterocytozoonidae microsporidia.</title>
        <authorList>
            <person name="Wiredu Boakye D."/>
            <person name="Jaroenlak P."/>
            <person name="Prachumwat A."/>
            <person name="Williams T.A."/>
            <person name="Bateman K.S."/>
            <person name="Itsathitphaisarn O."/>
            <person name="Sritunyalucksana K."/>
            <person name="Paszkiewicz K.H."/>
            <person name="Moore K.A."/>
            <person name="Stentiford G.D."/>
            <person name="Williams B.A."/>
        </authorList>
    </citation>
    <scope>NUCLEOTIDE SEQUENCE [LARGE SCALE GENOMIC DNA]</scope>
    <source>
        <strain evidence="7 8">GB1</strain>
    </source>
</reference>
<keyword evidence="3" id="KW-0677">Repeat</keyword>
<dbReference type="InterPro" id="IPR019775">
    <property type="entry name" value="WD40_repeat_CS"/>
</dbReference>
<keyword evidence="2 6" id="KW-0853">WD repeat</keyword>
<gene>
    <name evidence="7" type="primary">ESC</name>
    <name evidence="7" type="ORF">ECANGB1_65</name>
</gene>
<keyword evidence="4" id="KW-0805">Transcription regulation</keyword>
<comment type="caution">
    <text evidence="7">The sequence shown here is derived from an EMBL/GenBank/DDBJ whole genome shotgun (WGS) entry which is preliminary data.</text>
</comment>
<dbReference type="PROSITE" id="PS50082">
    <property type="entry name" value="WD_REPEATS_2"/>
    <property type="match status" value="1"/>
</dbReference>
<protein>
    <submittedName>
        <fullName evidence="7">ESC</fullName>
    </submittedName>
</protein>
<dbReference type="VEuPathDB" id="MicrosporidiaDB:ECANGB1_65"/>
<dbReference type="Gene3D" id="2.130.10.10">
    <property type="entry name" value="YVTN repeat-like/Quinoprotein amine dehydrogenase"/>
    <property type="match status" value="1"/>
</dbReference>
<feature type="repeat" description="WD" evidence="6">
    <location>
        <begin position="111"/>
        <end position="150"/>
    </location>
</feature>
<evidence type="ECO:0000256" key="1">
    <source>
        <dbReference type="ARBA" id="ARBA00008075"/>
    </source>
</evidence>
<dbReference type="PROSITE" id="PS50294">
    <property type="entry name" value="WD_REPEATS_REGION"/>
    <property type="match status" value="1"/>
</dbReference>
<name>A0A1Y1S9M3_9MICR</name>
<dbReference type="SMART" id="SM00320">
    <property type="entry name" value="WD40"/>
    <property type="match status" value="2"/>
</dbReference>
<evidence type="ECO:0000313" key="8">
    <source>
        <dbReference type="Proteomes" id="UP000192639"/>
    </source>
</evidence>
<evidence type="ECO:0000256" key="5">
    <source>
        <dbReference type="ARBA" id="ARBA00023163"/>
    </source>
</evidence>
<evidence type="ECO:0000256" key="3">
    <source>
        <dbReference type="ARBA" id="ARBA00022737"/>
    </source>
</evidence>
<evidence type="ECO:0000256" key="4">
    <source>
        <dbReference type="ARBA" id="ARBA00023015"/>
    </source>
</evidence>
<dbReference type="Proteomes" id="UP000192639">
    <property type="component" value="Unassembled WGS sequence"/>
</dbReference>
<dbReference type="AlphaFoldDB" id="A0A1Y1S9M3"/>
<dbReference type="Pfam" id="PF00400">
    <property type="entry name" value="WD40"/>
    <property type="match status" value="2"/>
</dbReference>
<evidence type="ECO:0000256" key="2">
    <source>
        <dbReference type="ARBA" id="ARBA00022574"/>
    </source>
</evidence>
<organism evidence="7 8">
    <name type="scientific">Enterospora canceri</name>
    <dbReference type="NCBI Taxonomy" id="1081671"/>
    <lineage>
        <taxon>Eukaryota</taxon>
        <taxon>Fungi</taxon>
        <taxon>Fungi incertae sedis</taxon>
        <taxon>Microsporidia</taxon>
        <taxon>Enterocytozoonidae</taxon>
        <taxon>Enterospora</taxon>
    </lineage>
</organism>
<dbReference type="InterPro" id="IPR015943">
    <property type="entry name" value="WD40/YVTN_repeat-like_dom_sf"/>
</dbReference>
<evidence type="ECO:0000256" key="6">
    <source>
        <dbReference type="PROSITE-ProRule" id="PRU00221"/>
    </source>
</evidence>
<accession>A0A1Y1S9M3</accession>
<dbReference type="InterPro" id="IPR001680">
    <property type="entry name" value="WD40_rpt"/>
</dbReference>
<evidence type="ECO:0000313" key="7">
    <source>
        <dbReference type="EMBL" id="ORD94756.1"/>
    </source>
</evidence>
<dbReference type="InterPro" id="IPR051243">
    <property type="entry name" value="PcG_WD-repeat"/>
</dbReference>
<dbReference type="PANTHER" id="PTHR10253">
    <property type="entry name" value="POLYCOMB PROTEIN"/>
    <property type="match status" value="1"/>
</dbReference>
<proteinExistence type="inferred from homology"/>
<dbReference type="EMBL" id="LWDP01000010">
    <property type="protein sequence ID" value="ORD94756.1"/>
    <property type="molecule type" value="Genomic_DNA"/>
</dbReference>
<dbReference type="OrthoDB" id="1367865at2759"/>
<dbReference type="PROSITE" id="PS00678">
    <property type="entry name" value="WD_REPEATS_1"/>
    <property type="match status" value="1"/>
</dbReference>
<dbReference type="InterPro" id="IPR036322">
    <property type="entry name" value="WD40_repeat_dom_sf"/>
</dbReference>
<sequence>MAVLNLKNVNLVKLLSHDQYDLMAAVGHRSIVILNSSLIQLSRYLDSDTEEKFLCAAFLELHPSWRSINGDNKSEKTENDRNSSCIHLAVAGESGLVKILNLKTGRIVQILRGHTGAITCIKTVGNKVITGSYDSSIRVWDVVTGECTTTMGGILCHRDVVLAIDIHRHHHKITSVGTDCTIREWELTGDEFINKPKYEYHEIHKTHVQDVRYYGDLIISLGNDSVAVTPSHDVLNQYENTGDLFSNVSTDFFRDKTALLLGRISLYEFCRSFKVVGTFLMAVGTNGEMYLFDLRKTGEDNQPLRISLNSGRCQDFVYVGDRIFITDGSAIQTKLFDLNSFR</sequence>
<keyword evidence="8" id="KW-1185">Reference proteome</keyword>